<dbReference type="EMBL" id="GBXM01055992">
    <property type="protein sequence ID" value="JAH52585.1"/>
    <property type="molecule type" value="Transcribed_RNA"/>
</dbReference>
<proteinExistence type="predicted"/>
<organism evidence="1">
    <name type="scientific">Anguilla anguilla</name>
    <name type="common">European freshwater eel</name>
    <name type="synonym">Muraena anguilla</name>
    <dbReference type="NCBI Taxonomy" id="7936"/>
    <lineage>
        <taxon>Eukaryota</taxon>
        <taxon>Metazoa</taxon>
        <taxon>Chordata</taxon>
        <taxon>Craniata</taxon>
        <taxon>Vertebrata</taxon>
        <taxon>Euteleostomi</taxon>
        <taxon>Actinopterygii</taxon>
        <taxon>Neopterygii</taxon>
        <taxon>Teleostei</taxon>
        <taxon>Anguilliformes</taxon>
        <taxon>Anguillidae</taxon>
        <taxon>Anguilla</taxon>
    </lineage>
</organism>
<reference evidence="1" key="2">
    <citation type="journal article" date="2015" name="Fish Shellfish Immunol.">
        <title>Early steps in the European eel (Anguilla anguilla)-Vibrio vulnificus interaction in the gills: Role of the RtxA13 toxin.</title>
        <authorList>
            <person name="Callol A."/>
            <person name="Pajuelo D."/>
            <person name="Ebbesson L."/>
            <person name="Teles M."/>
            <person name="MacKenzie S."/>
            <person name="Amaro C."/>
        </authorList>
    </citation>
    <scope>NUCLEOTIDE SEQUENCE</scope>
</reference>
<protein>
    <submittedName>
        <fullName evidence="1">Uncharacterized protein</fullName>
    </submittedName>
</protein>
<accession>A0A0E9TI34</accession>
<evidence type="ECO:0000313" key="1">
    <source>
        <dbReference type="EMBL" id="JAH52585.1"/>
    </source>
</evidence>
<sequence length="53" mass="6247">MMQNRDFSACEKCIAAGNGVLRRLIMRVKWWSLSFLKILVTFYNVVNKISQCY</sequence>
<dbReference type="AlphaFoldDB" id="A0A0E9TI34"/>
<name>A0A0E9TI34_ANGAN</name>
<reference evidence="1" key="1">
    <citation type="submission" date="2014-11" db="EMBL/GenBank/DDBJ databases">
        <authorList>
            <person name="Amaro Gonzalez C."/>
        </authorList>
    </citation>
    <scope>NUCLEOTIDE SEQUENCE</scope>
</reference>